<organism evidence="1 2">
    <name type="scientific">Enterococcus lactis</name>
    <dbReference type="NCBI Taxonomy" id="357441"/>
    <lineage>
        <taxon>Bacteria</taxon>
        <taxon>Bacillati</taxon>
        <taxon>Bacillota</taxon>
        <taxon>Bacilli</taxon>
        <taxon>Lactobacillales</taxon>
        <taxon>Enterococcaceae</taxon>
        <taxon>Enterococcus</taxon>
    </lineage>
</organism>
<accession>A0AAW4QLR2</accession>
<dbReference type="Proteomes" id="UP000704433">
    <property type="component" value="Unassembled WGS sequence"/>
</dbReference>
<evidence type="ECO:0000313" key="2">
    <source>
        <dbReference type="Proteomes" id="UP000704433"/>
    </source>
</evidence>
<name>A0AAW4QLR2_9ENTE</name>
<sequence length="132" mass="14729">MVQAEVHADTVTDSKNEIRITEQMPRSGGVILDDSGKVIGTTDPSLIMDAPLESRGSVHIHRGHWTYGTHSWPRVAWGTKQAWSNFNHYDYYHYARAVVGTKSSTVFAPANRYAYATATGNSKYTGLAYYGW</sequence>
<proteinExistence type="predicted"/>
<dbReference type="AlphaFoldDB" id="A0AAW4QLR2"/>
<gene>
    <name evidence="1" type="ORF">KYX84_13885</name>
</gene>
<comment type="caution">
    <text evidence="1">The sequence shown here is derived from an EMBL/GenBank/DDBJ whole genome shotgun (WGS) entry which is preliminary data.</text>
</comment>
<dbReference type="Gene3D" id="2.60.40.2850">
    <property type="match status" value="1"/>
</dbReference>
<dbReference type="RefSeq" id="WP_086285813.1">
    <property type="nucleotide sequence ID" value="NZ_JAIFOD010000082.1"/>
</dbReference>
<reference evidence="1" key="1">
    <citation type="journal article" date="2022" name="J. Anim. Sci.">
        <title>Whole genome sequence analyses-based assessment of virulence potential and antimicrobial susceptibilities and resistance of Enterococcus faecium strains isolated from commercial swine and cattle probiotic products.</title>
        <authorList>
            <person name="Shridhar P.B."/>
            <person name="Amachawadi R.G."/>
            <person name="Tokach M."/>
            <person name="Patel I."/>
            <person name="Gangiredla J."/>
            <person name="Mammel M."/>
            <person name="Nagaraja T.G."/>
        </authorList>
    </citation>
    <scope>NUCLEOTIDE SEQUENCE</scope>
    <source>
        <strain evidence="1">EF216</strain>
    </source>
</reference>
<evidence type="ECO:0000313" key="1">
    <source>
        <dbReference type="EMBL" id="MBX4195225.1"/>
    </source>
</evidence>
<dbReference type="EMBL" id="JAIFOD010000082">
    <property type="protein sequence ID" value="MBX4195225.1"/>
    <property type="molecule type" value="Genomic_DNA"/>
</dbReference>
<protein>
    <submittedName>
        <fullName evidence="1">Lactococcin 972 family bacteriocin</fullName>
    </submittedName>
</protein>